<protein>
    <submittedName>
        <fullName evidence="2">MBL fold metallo-hydrolase</fullName>
    </submittedName>
</protein>
<dbReference type="CDD" id="cd16278">
    <property type="entry name" value="metallo-hydrolase-like_MBL-fold"/>
    <property type="match status" value="1"/>
</dbReference>
<dbReference type="Proteomes" id="UP001596495">
    <property type="component" value="Unassembled WGS sequence"/>
</dbReference>
<reference evidence="3" key="1">
    <citation type="journal article" date="2019" name="Int. J. Syst. Evol. Microbiol.">
        <title>The Global Catalogue of Microorganisms (GCM) 10K type strain sequencing project: providing services to taxonomists for standard genome sequencing and annotation.</title>
        <authorList>
            <consortium name="The Broad Institute Genomics Platform"/>
            <consortium name="The Broad Institute Genome Sequencing Center for Infectious Disease"/>
            <person name="Wu L."/>
            <person name="Ma J."/>
        </authorList>
    </citation>
    <scope>NUCLEOTIDE SEQUENCE [LARGE SCALE GENOMIC DNA]</scope>
    <source>
        <strain evidence="3">CCUG 54518</strain>
    </source>
</reference>
<keyword evidence="3" id="KW-1185">Reference proteome</keyword>
<dbReference type="SUPFAM" id="SSF56281">
    <property type="entry name" value="Metallo-hydrolase/oxidoreductase"/>
    <property type="match status" value="1"/>
</dbReference>
<name>A0ABW2R4V8_9BURK</name>
<dbReference type="SUPFAM" id="SSF55811">
    <property type="entry name" value="Nudix"/>
    <property type="match status" value="1"/>
</dbReference>
<dbReference type="EMBL" id="JBHTBX010000002">
    <property type="protein sequence ID" value="MFC7433458.1"/>
    <property type="molecule type" value="Genomic_DNA"/>
</dbReference>
<dbReference type="SMART" id="SM00849">
    <property type="entry name" value="Lactamase_B"/>
    <property type="match status" value="1"/>
</dbReference>
<dbReference type="Pfam" id="PF00753">
    <property type="entry name" value="Lactamase_B"/>
    <property type="match status" value="1"/>
</dbReference>
<accession>A0ABW2R4V8</accession>
<dbReference type="PANTHER" id="PTHR23131:SF0">
    <property type="entry name" value="ENDORIBONUCLEASE LACTB2"/>
    <property type="match status" value="1"/>
</dbReference>
<dbReference type="InterPro" id="IPR001279">
    <property type="entry name" value="Metallo-B-lactamas"/>
</dbReference>
<evidence type="ECO:0000313" key="3">
    <source>
        <dbReference type="Proteomes" id="UP001596495"/>
    </source>
</evidence>
<dbReference type="Gene3D" id="3.90.79.10">
    <property type="entry name" value="Nucleoside Triphosphate Pyrophosphohydrolase"/>
    <property type="match status" value="1"/>
</dbReference>
<gene>
    <name evidence="2" type="ORF">ACFQNJ_02930</name>
</gene>
<dbReference type="InterPro" id="IPR050662">
    <property type="entry name" value="Sec-metab_biosynth-thioest"/>
</dbReference>
<dbReference type="InterPro" id="IPR041516">
    <property type="entry name" value="LACTB2_WH"/>
</dbReference>
<dbReference type="CDD" id="cd18870">
    <property type="entry name" value="NUDIX_AcylCoAdiphos_Nudt19"/>
    <property type="match status" value="1"/>
</dbReference>
<dbReference type="InterPro" id="IPR000086">
    <property type="entry name" value="NUDIX_hydrolase_dom"/>
</dbReference>
<dbReference type="RefSeq" id="WP_382253714.1">
    <property type="nucleotide sequence ID" value="NZ_JBHTBX010000002.1"/>
</dbReference>
<feature type="domain" description="Nudix hydrolase" evidence="1">
    <location>
        <begin position="16"/>
        <end position="210"/>
    </location>
</feature>
<dbReference type="PROSITE" id="PS51462">
    <property type="entry name" value="NUDIX"/>
    <property type="match status" value="1"/>
</dbReference>
<evidence type="ECO:0000313" key="2">
    <source>
        <dbReference type="EMBL" id="MFC7433458.1"/>
    </source>
</evidence>
<dbReference type="InterPro" id="IPR036388">
    <property type="entry name" value="WH-like_DNA-bd_sf"/>
</dbReference>
<evidence type="ECO:0000259" key="1">
    <source>
        <dbReference type="PROSITE" id="PS51462"/>
    </source>
</evidence>
<dbReference type="InterPro" id="IPR036866">
    <property type="entry name" value="RibonucZ/Hydroxyglut_hydro"/>
</dbReference>
<dbReference type="Gene3D" id="3.60.15.10">
    <property type="entry name" value="Ribonuclease Z/Hydroxyacylglutathione hydrolase-like"/>
    <property type="match status" value="1"/>
</dbReference>
<dbReference type="Pfam" id="PF17778">
    <property type="entry name" value="WHD_BLACT"/>
    <property type="match status" value="1"/>
</dbReference>
<dbReference type="PANTHER" id="PTHR23131">
    <property type="entry name" value="ENDORIBONUCLEASE LACTB2"/>
    <property type="match status" value="1"/>
</dbReference>
<proteinExistence type="predicted"/>
<sequence>MVRPAQLLHETRPVAPVRPAATVLLLRDSADPAHPGIEVLMTRRSMTASFAPGAYVFPGGGIDAADSQSHALARRRPSQSDLHLTQAIAAIRESFEELGVLLARRSDGRMADVSDVARLDRQAPFAAQCSSQGLQLAADEVFVLAHWITDRDLPRRFDVPFLVARMPEGQEPVADESEQFEPVWIRPAEALARHAAGNFFIIFPTIRTLERLQAYPSVQSVLDACAVNDEPLFTSCPRAGLMHGKESRHMEHEQPFGELALVCPDGRIVHELAWQTERPVPLLRHVQRLTAPNPGMMTGPGTNSYVVGDPACGHVVIDPGPDEPEHIERLWRATGGDIRAIVCTHSHPDHSPGAPRLQSLCTRAGSPPPPILGLPSASTARVHSHFVPERVLADGERIELVGTSGEGEVRHTLRVVHTPGHAANHLCLILEEDGLLFSGDHILNGSTTVIDPPDGHMGDYLESLDKLDRLCEQHDVNFILPAHGYVLGDLPRSADNPSAPLHGGARAAIAHLKAHRLAREAKVAAAMRTRPDGTMDDWVALAYDDVPERLWPVAKRSMLAHVERIQSLGAFNG</sequence>
<dbReference type="InterPro" id="IPR015797">
    <property type="entry name" value="NUDIX_hydrolase-like_dom_sf"/>
</dbReference>
<dbReference type="Gene3D" id="1.10.10.10">
    <property type="entry name" value="Winged helix-like DNA-binding domain superfamily/Winged helix DNA-binding domain"/>
    <property type="match status" value="1"/>
</dbReference>
<organism evidence="2 3">
    <name type="scientific">Hydrogenophaga bisanensis</name>
    <dbReference type="NCBI Taxonomy" id="439611"/>
    <lineage>
        <taxon>Bacteria</taxon>
        <taxon>Pseudomonadati</taxon>
        <taxon>Pseudomonadota</taxon>
        <taxon>Betaproteobacteria</taxon>
        <taxon>Burkholderiales</taxon>
        <taxon>Comamonadaceae</taxon>
        <taxon>Hydrogenophaga</taxon>
    </lineage>
</organism>
<comment type="caution">
    <text evidence="2">The sequence shown here is derived from an EMBL/GenBank/DDBJ whole genome shotgun (WGS) entry which is preliminary data.</text>
</comment>